<sequence>MDDVQANGLSDCPRLRHRCWDPKWTDLMRDQCPVSCGLCIPSSLNDFKRWMSSNNNNKRRLKQRRRRRKKPRLQIPQGLEFRPNNVGNQSEYTFNEIETNSPDFDQKDVQNADNWIENLARPDIVVGDLTSNPERNTVAFKEDIIVNYPELLQSINRDISPCDNFYSHVCDGFVRNTDVEEGKESVNQYSLAGKRCLQGSIRFWKAIGKADSIPPLSTIDLFPSSIMAIQQINSLIGTLKPQEISDYLEWQILLPFLDGLGDRFLKEREKFNGRRMDLRKYCRDQALYYFPHHMDRLYAKRFLKEEVRLEISSIVNSVTDAFKKSLQTNNWMTSKFTILKRYKDYKLKKEMSFVEILWKLDEWEMNYLLRTFSQPLKYYDHSLRVDAEYVRQFNLMFLHAGILVGAFYKDNLPMSMQIGDLAISSPMNCSMALMKMAIFTMDLAMKKIGGTSLQETNSDKIANVLLDSIQTEVNESRYMPLDGTLTLAENMADNYGLNVAYDALQTSNQKDVNDIKIKGLEDYSDEQLFFVNTAFILCDKHTPESKLLV</sequence>
<comment type="similarity">
    <text evidence="2">Belongs to the peptidase M13 family.</text>
</comment>
<evidence type="ECO:0000259" key="10">
    <source>
        <dbReference type="PROSITE" id="PS51670"/>
    </source>
</evidence>
<dbReference type="GO" id="GO:0016485">
    <property type="term" value="P:protein processing"/>
    <property type="evidence" value="ECO:0007669"/>
    <property type="project" value="TreeGrafter"/>
</dbReference>
<dbReference type="GO" id="GO:0004222">
    <property type="term" value="F:metalloendopeptidase activity"/>
    <property type="evidence" value="ECO:0007669"/>
    <property type="project" value="InterPro"/>
</dbReference>
<feature type="region of interest" description="Disordered" evidence="9">
    <location>
        <begin position="51"/>
        <end position="72"/>
    </location>
</feature>
<proteinExistence type="inferred from homology"/>
<dbReference type="PANTHER" id="PTHR11733">
    <property type="entry name" value="ZINC METALLOPROTEASE FAMILY M13 NEPRILYSIN-RELATED"/>
    <property type="match status" value="1"/>
</dbReference>
<evidence type="ECO:0000256" key="8">
    <source>
        <dbReference type="PROSITE-ProRule" id="PRU01005"/>
    </source>
</evidence>
<comment type="cofactor">
    <cofactor evidence="1">
        <name>Zn(2+)</name>
        <dbReference type="ChEBI" id="CHEBI:29105"/>
    </cofactor>
</comment>
<feature type="domain" description="ShKT" evidence="10">
    <location>
        <begin position="3"/>
        <end position="39"/>
    </location>
</feature>
<feature type="compositionally biased region" description="Basic residues" evidence="9">
    <location>
        <begin position="57"/>
        <end position="72"/>
    </location>
</feature>
<dbReference type="Pfam" id="PF05649">
    <property type="entry name" value="Peptidase_M13_N"/>
    <property type="match status" value="1"/>
</dbReference>
<evidence type="ECO:0000313" key="11">
    <source>
        <dbReference type="Proteomes" id="UP000887574"/>
    </source>
</evidence>
<dbReference type="InterPro" id="IPR042089">
    <property type="entry name" value="Peptidase_M13_dom_2"/>
</dbReference>
<evidence type="ECO:0000256" key="5">
    <source>
        <dbReference type="ARBA" id="ARBA00022801"/>
    </source>
</evidence>
<dbReference type="Pfam" id="PF01431">
    <property type="entry name" value="Peptidase_M13"/>
    <property type="match status" value="1"/>
</dbReference>
<dbReference type="WBParaSite" id="jg10121">
    <property type="protein sequence ID" value="jg10121"/>
    <property type="gene ID" value="jg10121"/>
</dbReference>
<evidence type="ECO:0000256" key="4">
    <source>
        <dbReference type="ARBA" id="ARBA00022723"/>
    </source>
</evidence>
<dbReference type="GO" id="GO:0046872">
    <property type="term" value="F:metal ion binding"/>
    <property type="evidence" value="ECO:0007669"/>
    <property type="project" value="UniProtKB-KW"/>
</dbReference>
<name>A0A915CL53_9BILA</name>
<keyword evidence="6" id="KW-0862">Zinc</keyword>
<dbReference type="InterPro" id="IPR024079">
    <property type="entry name" value="MetalloPept_cat_dom_sf"/>
</dbReference>
<dbReference type="PROSITE" id="PS51885">
    <property type="entry name" value="NEPRILYSIN"/>
    <property type="match status" value="1"/>
</dbReference>
<dbReference type="Gene3D" id="3.40.390.10">
    <property type="entry name" value="Collagenase (Catalytic Domain)"/>
    <property type="match status" value="3"/>
</dbReference>
<dbReference type="PROSITE" id="PS51670">
    <property type="entry name" value="SHKT"/>
    <property type="match status" value="1"/>
</dbReference>
<evidence type="ECO:0000256" key="6">
    <source>
        <dbReference type="ARBA" id="ARBA00022833"/>
    </source>
</evidence>
<dbReference type="InterPro" id="IPR000718">
    <property type="entry name" value="Peptidase_M13"/>
</dbReference>
<evidence type="ECO:0000256" key="2">
    <source>
        <dbReference type="ARBA" id="ARBA00007357"/>
    </source>
</evidence>
<protein>
    <submittedName>
        <fullName evidence="12">ShKT domain-containing protein</fullName>
    </submittedName>
</protein>
<evidence type="ECO:0000256" key="1">
    <source>
        <dbReference type="ARBA" id="ARBA00001947"/>
    </source>
</evidence>
<evidence type="ECO:0000313" key="12">
    <source>
        <dbReference type="WBParaSite" id="jg10121"/>
    </source>
</evidence>
<accession>A0A915CL53</accession>
<dbReference type="Pfam" id="PF01549">
    <property type="entry name" value="ShK"/>
    <property type="match status" value="1"/>
</dbReference>
<dbReference type="SUPFAM" id="SSF55486">
    <property type="entry name" value="Metalloproteases ('zincins'), catalytic domain"/>
    <property type="match status" value="3"/>
</dbReference>
<keyword evidence="5" id="KW-0378">Hydrolase</keyword>
<comment type="caution">
    <text evidence="8">Lacks conserved residue(s) required for the propagation of feature annotation.</text>
</comment>
<keyword evidence="4" id="KW-0479">Metal-binding</keyword>
<evidence type="ECO:0000256" key="9">
    <source>
        <dbReference type="SAM" id="MobiDB-lite"/>
    </source>
</evidence>
<dbReference type="InterPro" id="IPR003582">
    <property type="entry name" value="ShKT_dom"/>
</dbReference>
<dbReference type="Proteomes" id="UP000887574">
    <property type="component" value="Unplaced"/>
</dbReference>
<dbReference type="InterPro" id="IPR008753">
    <property type="entry name" value="Peptidase_M13_N"/>
</dbReference>
<keyword evidence="11" id="KW-1185">Reference proteome</keyword>
<dbReference type="Gene3D" id="1.10.10.1940">
    <property type="match status" value="1"/>
</dbReference>
<keyword evidence="7" id="KW-0482">Metalloprotease</keyword>
<evidence type="ECO:0000256" key="7">
    <source>
        <dbReference type="ARBA" id="ARBA00023049"/>
    </source>
</evidence>
<keyword evidence="3" id="KW-0645">Protease</keyword>
<dbReference type="PANTHER" id="PTHR11733:SF167">
    <property type="entry name" value="FI17812P1-RELATED"/>
    <property type="match status" value="1"/>
</dbReference>
<dbReference type="InterPro" id="IPR018497">
    <property type="entry name" value="Peptidase_M13_C"/>
</dbReference>
<evidence type="ECO:0000256" key="3">
    <source>
        <dbReference type="ARBA" id="ARBA00022670"/>
    </source>
</evidence>
<organism evidence="11 12">
    <name type="scientific">Ditylenchus dipsaci</name>
    <dbReference type="NCBI Taxonomy" id="166011"/>
    <lineage>
        <taxon>Eukaryota</taxon>
        <taxon>Metazoa</taxon>
        <taxon>Ecdysozoa</taxon>
        <taxon>Nematoda</taxon>
        <taxon>Chromadorea</taxon>
        <taxon>Rhabditida</taxon>
        <taxon>Tylenchina</taxon>
        <taxon>Tylenchomorpha</taxon>
        <taxon>Sphaerularioidea</taxon>
        <taxon>Anguinidae</taxon>
        <taxon>Anguininae</taxon>
        <taxon>Ditylenchus</taxon>
    </lineage>
</organism>
<reference evidence="12" key="1">
    <citation type="submission" date="2022-11" db="UniProtKB">
        <authorList>
            <consortium name="WormBaseParasite"/>
        </authorList>
    </citation>
    <scope>IDENTIFICATION</scope>
</reference>
<dbReference type="GO" id="GO:0005886">
    <property type="term" value="C:plasma membrane"/>
    <property type="evidence" value="ECO:0007669"/>
    <property type="project" value="TreeGrafter"/>
</dbReference>
<dbReference type="AlphaFoldDB" id="A0A915CL53"/>
<dbReference type="Gene3D" id="1.10.1380.10">
    <property type="entry name" value="Neutral endopeptidase , domain2"/>
    <property type="match status" value="2"/>
</dbReference>